<comment type="similarity">
    <text evidence="1">Belongs to the class IV-like SAM-binding methyltransferase superfamily. RNA methyltransferase TrmH family.</text>
</comment>
<dbReference type="GO" id="GO:0003723">
    <property type="term" value="F:RNA binding"/>
    <property type="evidence" value="ECO:0007669"/>
    <property type="project" value="InterPro"/>
</dbReference>
<dbReference type="Pfam" id="PF00588">
    <property type="entry name" value="SpoU_methylase"/>
    <property type="match status" value="1"/>
</dbReference>
<dbReference type="PANTHER" id="PTHR43191:SF2">
    <property type="entry name" value="RRNA METHYLTRANSFERASE 3, MITOCHONDRIAL"/>
    <property type="match status" value="1"/>
</dbReference>
<protein>
    <submittedName>
        <fullName evidence="5">RNA methyltransferase</fullName>
    </submittedName>
</protein>
<dbReference type="InterPro" id="IPR029064">
    <property type="entry name" value="Ribosomal_eL30-like_sf"/>
</dbReference>
<dbReference type="Gene3D" id="3.40.1280.10">
    <property type="match status" value="1"/>
</dbReference>
<dbReference type="GO" id="GO:0032259">
    <property type="term" value="P:methylation"/>
    <property type="evidence" value="ECO:0007669"/>
    <property type="project" value="UniProtKB-KW"/>
</dbReference>
<feature type="domain" description="RNA 2-O ribose methyltransferase substrate binding" evidence="4">
    <location>
        <begin position="40"/>
        <end position="116"/>
    </location>
</feature>
<dbReference type="InterPro" id="IPR029026">
    <property type="entry name" value="tRNA_m1G_MTases_N"/>
</dbReference>
<evidence type="ECO:0000259" key="4">
    <source>
        <dbReference type="SMART" id="SM00967"/>
    </source>
</evidence>
<dbReference type="InterPro" id="IPR013123">
    <property type="entry name" value="SpoU_subst-bd"/>
</dbReference>
<evidence type="ECO:0000256" key="3">
    <source>
        <dbReference type="ARBA" id="ARBA00022679"/>
    </source>
</evidence>
<dbReference type="OrthoDB" id="9794400at2"/>
<dbReference type="CDD" id="cd18095">
    <property type="entry name" value="SpoU-like_rRNA-MTase"/>
    <property type="match status" value="1"/>
</dbReference>
<dbReference type="SMART" id="SM00967">
    <property type="entry name" value="SpoU_sub_bind"/>
    <property type="match status" value="1"/>
</dbReference>
<dbReference type="InterPro" id="IPR051259">
    <property type="entry name" value="rRNA_Methyltransferase"/>
</dbReference>
<dbReference type="InterPro" id="IPR053888">
    <property type="entry name" value="MRM3-like_sub_bind"/>
</dbReference>
<dbReference type="Proteomes" id="UP000015527">
    <property type="component" value="Unassembled WGS sequence"/>
</dbReference>
<dbReference type="GO" id="GO:0006396">
    <property type="term" value="P:RNA processing"/>
    <property type="evidence" value="ECO:0007669"/>
    <property type="project" value="InterPro"/>
</dbReference>
<reference evidence="5 6" key="1">
    <citation type="journal article" date="2013" name="Genome Announc.">
        <title>Genome Sequence of Novosphingobium lindaniclasticum LE124T, Isolated from a Hexachlorocyclohexane Dumpsite.</title>
        <authorList>
            <person name="Saxena A."/>
            <person name="Nayyar N."/>
            <person name="Sangwan N."/>
            <person name="Kumari R."/>
            <person name="Khurana J.P."/>
            <person name="Lal R."/>
        </authorList>
    </citation>
    <scope>NUCLEOTIDE SEQUENCE [LARGE SCALE GENOMIC DNA]</scope>
    <source>
        <strain evidence="5 6">LE124</strain>
    </source>
</reference>
<dbReference type="Gene3D" id="3.30.1330.30">
    <property type="match status" value="1"/>
</dbReference>
<evidence type="ECO:0000256" key="1">
    <source>
        <dbReference type="ARBA" id="ARBA00007228"/>
    </source>
</evidence>
<evidence type="ECO:0000313" key="5">
    <source>
        <dbReference type="EMBL" id="EQB13964.1"/>
    </source>
</evidence>
<name>T0IW88_9SPHN</name>
<sequence length="277" mass="30136">MTPSDRAAYRRTITGFSNPLVKFLRSLREKKHRKREQRFLAEGLRLLTDARECGIVPEMLVMAVGRDPHPLLDALEEAVSAAGGEIVEMDVDILAKVTGKDNPQAVAGVFAEFDTRIANLDRSAAPIWLVAQALRDPGNLGTMLRTGDAVGAGGLILLDDCADPFSVEAVRASMGAIFTQKIAIARWDEFQEWLRAGEGQLVAASLREPTDYRRAPYAAPCFLMVGNESQGLPQEYEEACDLRVTIPMRGRADSLNAAVAGAVLAYEALAHLERSVS</sequence>
<dbReference type="GO" id="GO:0008173">
    <property type="term" value="F:RNA methyltransferase activity"/>
    <property type="evidence" value="ECO:0007669"/>
    <property type="project" value="InterPro"/>
</dbReference>
<dbReference type="InterPro" id="IPR001537">
    <property type="entry name" value="SpoU_MeTrfase"/>
</dbReference>
<dbReference type="RefSeq" id="WP_021234543.1">
    <property type="nucleotide sequence ID" value="NZ_ATHL01000083.1"/>
</dbReference>
<comment type="caution">
    <text evidence="5">The sequence shown here is derived from an EMBL/GenBank/DDBJ whole genome shotgun (WGS) entry which is preliminary data.</text>
</comment>
<gene>
    <name evidence="5" type="ORF">L284_13555</name>
</gene>
<evidence type="ECO:0000313" key="6">
    <source>
        <dbReference type="Proteomes" id="UP000015527"/>
    </source>
</evidence>
<organism evidence="5 6">
    <name type="scientific">Novosphingobium lindaniclasticum LE124</name>
    <dbReference type="NCBI Taxonomy" id="1096930"/>
    <lineage>
        <taxon>Bacteria</taxon>
        <taxon>Pseudomonadati</taxon>
        <taxon>Pseudomonadota</taxon>
        <taxon>Alphaproteobacteria</taxon>
        <taxon>Sphingomonadales</taxon>
        <taxon>Sphingomonadaceae</taxon>
        <taxon>Novosphingobium</taxon>
    </lineage>
</organism>
<dbReference type="SUPFAM" id="SSF75217">
    <property type="entry name" value="alpha/beta knot"/>
    <property type="match status" value="1"/>
</dbReference>
<dbReference type="Pfam" id="PF22435">
    <property type="entry name" value="MRM3-like_sub_bind"/>
    <property type="match status" value="1"/>
</dbReference>
<dbReference type="eggNOG" id="COG0566">
    <property type="taxonomic scope" value="Bacteria"/>
</dbReference>
<keyword evidence="3 5" id="KW-0808">Transferase</keyword>
<evidence type="ECO:0000256" key="2">
    <source>
        <dbReference type="ARBA" id="ARBA00022603"/>
    </source>
</evidence>
<dbReference type="AlphaFoldDB" id="T0IW88"/>
<dbReference type="SUPFAM" id="SSF55315">
    <property type="entry name" value="L30e-like"/>
    <property type="match status" value="1"/>
</dbReference>
<proteinExistence type="inferred from homology"/>
<keyword evidence="2 5" id="KW-0489">Methyltransferase</keyword>
<keyword evidence="6" id="KW-1185">Reference proteome</keyword>
<dbReference type="PATRIC" id="fig|1096930.3.peg.2706"/>
<dbReference type="PANTHER" id="PTHR43191">
    <property type="entry name" value="RRNA METHYLTRANSFERASE 3"/>
    <property type="match status" value="1"/>
</dbReference>
<accession>T0IW88</accession>
<dbReference type="InterPro" id="IPR029028">
    <property type="entry name" value="Alpha/beta_knot_MTases"/>
</dbReference>
<dbReference type="GO" id="GO:0005737">
    <property type="term" value="C:cytoplasm"/>
    <property type="evidence" value="ECO:0007669"/>
    <property type="project" value="UniProtKB-ARBA"/>
</dbReference>
<dbReference type="EMBL" id="ATHL01000083">
    <property type="protein sequence ID" value="EQB13964.1"/>
    <property type="molecule type" value="Genomic_DNA"/>
</dbReference>